<evidence type="ECO:0000256" key="1">
    <source>
        <dbReference type="SAM" id="SignalP"/>
    </source>
</evidence>
<feature type="chain" id="PRO_5046393207" description="DUF6851 domain-containing protein" evidence="1">
    <location>
        <begin position="24"/>
        <end position="326"/>
    </location>
</feature>
<name>A0ABU3R318_9GAMM</name>
<evidence type="ECO:0000259" key="2">
    <source>
        <dbReference type="Pfam" id="PF21167"/>
    </source>
</evidence>
<keyword evidence="4" id="KW-1185">Reference proteome</keyword>
<accession>A0ABU3R318</accession>
<sequence>MMKTNTLGTKLKLALFVLTAMLAGCNSDKKDTVVEITPERTGHSVARMWNEVVLDAIRNDYARPTVHARNLFHISSAMYDSWSIYNNKATPLLFGQVLNSYECKSVDVEIPEDALPSQETAISYATYRLISHRFANSPGAGFIQNEADVLMNDLGLDTDYDSLDYINGENKAAALGNYIANCYIEFGLTDGSNEQNDYANTSYKPINPNIKLGDAAPGNPSVIDMNRWQRIELDNFIDQAGNLVTGIPEFLGAEWGQVVPFALSENDKVTFNRDGFDYQVYHDPGQPPYIGGYYQTNINGDFQWCQFGLAILMNLMTLWLIFHQQA</sequence>
<organism evidence="3 4">
    <name type="scientific">Psychrosphaera aquimarina</name>
    <dbReference type="NCBI Taxonomy" id="2044854"/>
    <lineage>
        <taxon>Bacteria</taxon>
        <taxon>Pseudomonadati</taxon>
        <taxon>Pseudomonadota</taxon>
        <taxon>Gammaproteobacteria</taxon>
        <taxon>Alteromonadales</taxon>
        <taxon>Pseudoalteromonadaceae</taxon>
        <taxon>Psychrosphaera</taxon>
    </lineage>
</organism>
<feature type="domain" description="DUF6851" evidence="2">
    <location>
        <begin position="74"/>
        <end position="208"/>
    </location>
</feature>
<dbReference type="EMBL" id="JAWCUA010000010">
    <property type="protein sequence ID" value="MDU0113877.1"/>
    <property type="molecule type" value="Genomic_DNA"/>
</dbReference>
<feature type="signal peptide" evidence="1">
    <location>
        <begin position="1"/>
        <end position="23"/>
    </location>
</feature>
<dbReference type="PROSITE" id="PS51257">
    <property type="entry name" value="PROKAR_LIPOPROTEIN"/>
    <property type="match status" value="1"/>
</dbReference>
<dbReference type="PANTHER" id="PTHR34599">
    <property type="entry name" value="PEROXIDASE-RELATED"/>
    <property type="match status" value="1"/>
</dbReference>
<evidence type="ECO:0000313" key="4">
    <source>
        <dbReference type="Proteomes" id="UP001257914"/>
    </source>
</evidence>
<keyword evidence="1" id="KW-0732">Signal</keyword>
<dbReference type="PANTHER" id="PTHR34599:SF2">
    <property type="entry name" value="TRAF-TYPE DOMAIN-CONTAINING PROTEIN"/>
    <property type="match status" value="1"/>
</dbReference>
<dbReference type="Gene3D" id="1.10.606.20">
    <property type="match status" value="1"/>
</dbReference>
<dbReference type="Proteomes" id="UP001257914">
    <property type="component" value="Unassembled WGS sequence"/>
</dbReference>
<dbReference type="SUPFAM" id="SSF48317">
    <property type="entry name" value="Acid phosphatase/Vanadium-dependent haloperoxidase"/>
    <property type="match status" value="1"/>
</dbReference>
<gene>
    <name evidence="3" type="ORF">RT723_12890</name>
</gene>
<dbReference type="Pfam" id="PF21167">
    <property type="entry name" value="DUF6851"/>
    <property type="match status" value="1"/>
</dbReference>
<comment type="caution">
    <text evidence="3">The sequence shown here is derived from an EMBL/GenBank/DDBJ whole genome shotgun (WGS) entry which is preliminary data.</text>
</comment>
<dbReference type="InterPro" id="IPR052559">
    <property type="entry name" value="V-haloperoxidase"/>
</dbReference>
<protein>
    <recommendedName>
        <fullName evidence="2">DUF6851 domain-containing protein</fullName>
    </recommendedName>
</protein>
<dbReference type="InterPro" id="IPR036938">
    <property type="entry name" value="PAP2/HPO_sf"/>
</dbReference>
<reference evidence="3 4" key="1">
    <citation type="submission" date="2023-10" db="EMBL/GenBank/DDBJ databases">
        <title>Psychrosphaera aquimaarina strain SW33 isolated from seawater.</title>
        <authorList>
            <person name="Bayburt H."/>
            <person name="Kim J.M."/>
            <person name="Choi B.J."/>
            <person name="Jeon C.O."/>
        </authorList>
    </citation>
    <scope>NUCLEOTIDE SEQUENCE [LARGE SCALE GENOMIC DNA]</scope>
    <source>
        <strain evidence="3 4">KCTC 52743</strain>
    </source>
</reference>
<proteinExistence type="predicted"/>
<dbReference type="InterPro" id="IPR049283">
    <property type="entry name" value="DUF6851"/>
</dbReference>
<evidence type="ECO:0000313" key="3">
    <source>
        <dbReference type="EMBL" id="MDU0113877.1"/>
    </source>
</evidence>
<dbReference type="RefSeq" id="WP_315947468.1">
    <property type="nucleotide sequence ID" value="NZ_JAWCUA010000010.1"/>
</dbReference>